<evidence type="ECO:0000313" key="2">
    <source>
        <dbReference type="Proteomes" id="UP000625711"/>
    </source>
</evidence>
<feature type="non-terminal residue" evidence="1">
    <location>
        <position position="14"/>
    </location>
</feature>
<name>A0A834ME38_RHYFE</name>
<gene>
    <name evidence="1" type="ORF">GWI33_010259</name>
</gene>
<reference evidence="1" key="1">
    <citation type="submission" date="2020-08" db="EMBL/GenBank/DDBJ databases">
        <title>Genome sequencing and assembly of the red palm weevil Rhynchophorus ferrugineus.</title>
        <authorList>
            <person name="Dias G.B."/>
            <person name="Bergman C.M."/>
            <person name="Manee M."/>
        </authorList>
    </citation>
    <scope>NUCLEOTIDE SEQUENCE</scope>
    <source>
        <strain evidence="1">AA-2017</strain>
        <tissue evidence="1">Whole larva</tissue>
    </source>
</reference>
<organism evidence="1 2">
    <name type="scientific">Rhynchophorus ferrugineus</name>
    <name type="common">Red palm weevil</name>
    <name type="synonym">Curculio ferrugineus</name>
    <dbReference type="NCBI Taxonomy" id="354439"/>
    <lineage>
        <taxon>Eukaryota</taxon>
        <taxon>Metazoa</taxon>
        <taxon>Ecdysozoa</taxon>
        <taxon>Arthropoda</taxon>
        <taxon>Hexapoda</taxon>
        <taxon>Insecta</taxon>
        <taxon>Pterygota</taxon>
        <taxon>Neoptera</taxon>
        <taxon>Endopterygota</taxon>
        <taxon>Coleoptera</taxon>
        <taxon>Polyphaga</taxon>
        <taxon>Cucujiformia</taxon>
        <taxon>Curculionidae</taxon>
        <taxon>Dryophthorinae</taxon>
        <taxon>Rhynchophorus</taxon>
    </lineage>
</organism>
<protein>
    <submittedName>
        <fullName evidence="1">Uncharacterized protein</fullName>
    </submittedName>
</protein>
<dbReference type="EMBL" id="JAACXV010006494">
    <property type="protein sequence ID" value="KAF7276480.1"/>
    <property type="molecule type" value="Genomic_DNA"/>
</dbReference>
<dbReference type="Proteomes" id="UP000625711">
    <property type="component" value="Unassembled WGS sequence"/>
</dbReference>
<accession>A0A834ME38</accession>
<keyword evidence="2" id="KW-1185">Reference proteome</keyword>
<comment type="caution">
    <text evidence="1">The sequence shown here is derived from an EMBL/GenBank/DDBJ whole genome shotgun (WGS) entry which is preliminary data.</text>
</comment>
<proteinExistence type="predicted"/>
<evidence type="ECO:0000313" key="1">
    <source>
        <dbReference type="EMBL" id="KAF7276480.1"/>
    </source>
</evidence>
<sequence length="14" mass="1732">KYIEQENCLSIKYT</sequence>